<name>A0A1I0LA41_9ACTN</name>
<protein>
    <submittedName>
        <fullName evidence="2">Uncharacterized protein</fullName>
    </submittedName>
</protein>
<evidence type="ECO:0000256" key="1">
    <source>
        <dbReference type="SAM" id="MobiDB-lite"/>
    </source>
</evidence>
<dbReference type="EMBL" id="FOHX01000013">
    <property type="protein sequence ID" value="SEU36306.1"/>
    <property type="molecule type" value="Genomic_DNA"/>
</dbReference>
<feature type="compositionally biased region" description="Polar residues" evidence="1">
    <location>
        <begin position="231"/>
        <end position="240"/>
    </location>
</feature>
<dbReference type="Proteomes" id="UP000199361">
    <property type="component" value="Unassembled WGS sequence"/>
</dbReference>
<dbReference type="AlphaFoldDB" id="A0A1I0LA41"/>
<accession>A0A1I0LA41</accession>
<proteinExistence type="predicted"/>
<reference evidence="2 3" key="1">
    <citation type="submission" date="2016-10" db="EMBL/GenBank/DDBJ databases">
        <authorList>
            <person name="de Groot N.N."/>
        </authorList>
    </citation>
    <scope>NUCLEOTIDE SEQUENCE [LARGE SCALE GENOMIC DNA]</scope>
    <source>
        <strain evidence="2 3">CGMCC 4.5598</strain>
    </source>
</reference>
<feature type="compositionally biased region" description="Polar residues" evidence="1">
    <location>
        <begin position="247"/>
        <end position="260"/>
    </location>
</feature>
<evidence type="ECO:0000313" key="2">
    <source>
        <dbReference type="EMBL" id="SEU36306.1"/>
    </source>
</evidence>
<feature type="compositionally biased region" description="Basic and acidic residues" evidence="1">
    <location>
        <begin position="165"/>
        <end position="184"/>
    </location>
</feature>
<evidence type="ECO:0000313" key="3">
    <source>
        <dbReference type="Proteomes" id="UP000199361"/>
    </source>
</evidence>
<feature type="compositionally biased region" description="Basic and acidic residues" evidence="1">
    <location>
        <begin position="1"/>
        <end position="12"/>
    </location>
</feature>
<feature type="region of interest" description="Disordered" evidence="1">
    <location>
        <begin position="150"/>
        <end position="260"/>
    </location>
</feature>
<keyword evidence="3" id="KW-1185">Reference proteome</keyword>
<sequence length="260" mass="27959">MLNSLREGDQLRPQRTGRHAPERGGAAPGGRGHTRECLALVTDDVLRRCARPGCGRAKPDREPGKGGRPSKYCCKLCGNFLDDSAPAAMVTHTAVSAFTAEAGQIRAALQQRDAELAAEREDLRRLDERLEQVWQAVAAQLAQAETRVQQAEADAEQARTAMRAAHADRQTAEQERDAALHAQREALGAQHAAEEHRDRVSATPTPTARRPNRNATRPCTPSGKPWAPSTRPRNTATVSTPKPAPTPNASASRSATSPPG</sequence>
<organism evidence="2 3">
    <name type="scientific">Nonomuraea wenchangensis</name>
    <dbReference type="NCBI Taxonomy" id="568860"/>
    <lineage>
        <taxon>Bacteria</taxon>
        <taxon>Bacillati</taxon>
        <taxon>Actinomycetota</taxon>
        <taxon>Actinomycetes</taxon>
        <taxon>Streptosporangiales</taxon>
        <taxon>Streptosporangiaceae</taxon>
        <taxon>Nonomuraea</taxon>
    </lineage>
</organism>
<gene>
    <name evidence="2" type="ORF">SAMN05421811_113184</name>
</gene>
<feature type="region of interest" description="Disordered" evidence="1">
    <location>
        <begin position="1"/>
        <end position="34"/>
    </location>
</feature>